<comment type="caution">
    <text evidence="1">The sequence shown here is derived from an EMBL/GenBank/DDBJ whole genome shotgun (WGS) entry which is preliminary data.</text>
</comment>
<dbReference type="EMBL" id="JAWDIT010000004">
    <property type="protein sequence ID" value="MDU0346470.1"/>
    <property type="molecule type" value="Genomic_DNA"/>
</dbReference>
<evidence type="ECO:0008006" key="3">
    <source>
        <dbReference type="Google" id="ProtNLM"/>
    </source>
</evidence>
<protein>
    <recommendedName>
        <fullName evidence="3">Response receiver domain-containing protein</fullName>
    </recommendedName>
</protein>
<name>A0ABU3SQ36_9MICO</name>
<dbReference type="RefSeq" id="WP_316004786.1">
    <property type="nucleotide sequence ID" value="NZ_JAWDIT010000004.1"/>
</dbReference>
<organism evidence="1 2">
    <name type="scientific">Microbacterium phycohabitans</name>
    <dbReference type="NCBI Taxonomy" id="3075993"/>
    <lineage>
        <taxon>Bacteria</taxon>
        <taxon>Bacillati</taxon>
        <taxon>Actinomycetota</taxon>
        <taxon>Actinomycetes</taxon>
        <taxon>Micrococcales</taxon>
        <taxon>Microbacteriaceae</taxon>
        <taxon>Microbacterium</taxon>
    </lineage>
</organism>
<reference evidence="1 2" key="1">
    <citation type="submission" date="2023-09" db="EMBL/GenBank/DDBJ databases">
        <title>Microbacterium fusihabitans sp. nov., Microbacterium phycihabitans sp. nov., and Microbacterium cervinum sp. nov., isolated from dried seaweeds of beach.</title>
        <authorList>
            <person name="Lee S.D."/>
        </authorList>
    </citation>
    <scope>NUCLEOTIDE SEQUENCE [LARGE SCALE GENOMIC DNA]</scope>
    <source>
        <strain evidence="1 2">KSW2-29</strain>
    </source>
</reference>
<accession>A0ABU3SQ36</accession>
<keyword evidence="2" id="KW-1185">Reference proteome</keyword>
<evidence type="ECO:0000313" key="1">
    <source>
        <dbReference type="EMBL" id="MDU0346470.1"/>
    </source>
</evidence>
<dbReference type="Proteomes" id="UP001261125">
    <property type="component" value="Unassembled WGS sequence"/>
</dbReference>
<sequence length="601" mass="66231">MSTGVLSADSAPSPEVRNAISELLQQLKITRLLVIDDDLDAEADQQNLIDVKVGYLDVRAELSAAAAIHGIDELVEDSRDSSLGDEIRDDIDSLWQDLDNTEKLSIIRALPAPDDTPRNLATLDAIKPYLPRRVEYIPLSVAEWRAQRDTLLSEGHPGTLIFFDRNLSRANAGPTGGDDFIRELHETERSGVYCGILTQDARGPEAEVKVSEELRSKIKKAIPAIGKDRVRAPQDFVEGLRFFLHVTELARVKEHTNGALAEAFRETQDFLEGIGYYVILASAASAYDEGVFEGDGLLRLARSYFRRRTEKHLAHNPPTSEMERLRRAAARTISDVLPRSSDTRALEWGERFDDTADLIAAKSATEVGDIYELTGRDGRTGHAILLAQSCDLMVRKNGERAHAPTAFTLAMLEEEPRITDGSAARLFPVGTLRPETKARLFANLARRIYLPPQVLDACVLSTDGSSKINKSLANPHALSAGWAKIPKKLRDWTASRVKTAEASIVLLPAKDQFAERAQVAERLYEAAFGQLFVDGTISLQVTADTGAVTFGVRRVSRLVEAHAKALLVQLSQYQSRPDTPAEIMRHTMPPGSVQAAPEYVI</sequence>
<evidence type="ECO:0000313" key="2">
    <source>
        <dbReference type="Proteomes" id="UP001261125"/>
    </source>
</evidence>
<proteinExistence type="predicted"/>
<gene>
    <name evidence="1" type="ORF">RWH44_12260</name>
</gene>